<dbReference type="Proteomes" id="UP000046393">
    <property type="component" value="Unplaced"/>
</dbReference>
<dbReference type="WBParaSite" id="SMUV_0000532301-mRNA-1">
    <property type="protein sequence ID" value="SMUV_0000532301-mRNA-1"/>
    <property type="gene ID" value="SMUV_0000532301"/>
</dbReference>
<dbReference type="AlphaFoldDB" id="A0A0N5ALB2"/>
<accession>A0A0N5ALB2</accession>
<reference evidence="2" key="1">
    <citation type="submission" date="2017-02" db="UniProtKB">
        <authorList>
            <consortium name="WormBaseParasite"/>
        </authorList>
    </citation>
    <scope>IDENTIFICATION</scope>
</reference>
<protein>
    <submittedName>
        <fullName evidence="2">Uncharacterized protein</fullName>
    </submittedName>
</protein>
<name>A0A0N5ALB2_9BILA</name>
<sequence>MEVGDWRRVGEGGEGGMKDGWLEELNERAKQLNVWYFDRVSLERESVGEIDESGDGDDSSKGARCSKPEWWCFIHA</sequence>
<evidence type="ECO:0000313" key="1">
    <source>
        <dbReference type="Proteomes" id="UP000046393"/>
    </source>
</evidence>
<keyword evidence="1" id="KW-1185">Reference proteome</keyword>
<evidence type="ECO:0000313" key="2">
    <source>
        <dbReference type="WBParaSite" id="SMUV_0000532301-mRNA-1"/>
    </source>
</evidence>
<proteinExistence type="predicted"/>
<organism evidence="1 2">
    <name type="scientific">Syphacia muris</name>
    <dbReference type="NCBI Taxonomy" id="451379"/>
    <lineage>
        <taxon>Eukaryota</taxon>
        <taxon>Metazoa</taxon>
        <taxon>Ecdysozoa</taxon>
        <taxon>Nematoda</taxon>
        <taxon>Chromadorea</taxon>
        <taxon>Rhabditida</taxon>
        <taxon>Spirurina</taxon>
        <taxon>Oxyuridomorpha</taxon>
        <taxon>Oxyuroidea</taxon>
        <taxon>Oxyuridae</taxon>
        <taxon>Syphacia</taxon>
    </lineage>
</organism>